<name>A1A2X3_BIFAA</name>
<protein>
    <submittedName>
        <fullName evidence="1">Uncharacterized protein</fullName>
    </submittedName>
</protein>
<dbReference type="AlphaFoldDB" id="A1A2X3"/>
<evidence type="ECO:0000313" key="1">
    <source>
        <dbReference type="EMBL" id="BAF40056.1"/>
    </source>
</evidence>
<gene>
    <name evidence="1" type="ordered locus">BAD_1275</name>
</gene>
<organism evidence="1 2">
    <name type="scientific">Bifidobacterium adolescentis (strain ATCC 15703 / DSM 20083 / NCTC 11814 / E194a)</name>
    <dbReference type="NCBI Taxonomy" id="367928"/>
    <lineage>
        <taxon>Bacteria</taxon>
        <taxon>Bacillati</taxon>
        <taxon>Actinomycetota</taxon>
        <taxon>Actinomycetes</taxon>
        <taxon>Bifidobacteriales</taxon>
        <taxon>Bifidobacteriaceae</taxon>
        <taxon>Bifidobacterium</taxon>
    </lineage>
</organism>
<sequence>MPRRFPSSLNGVFLRDHSPAHYQFKVDSIPAPHYTSDTNHGGYPTPCSITNDGSELIPSASFALAYYMTRYGSLFSDETSSVCAFFIKRQQCLNPH</sequence>
<keyword evidence="2" id="KW-1185">Reference proteome</keyword>
<reference evidence="1 2" key="1">
    <citation type="submission" date="2006-12" db="EMBL/GenBank/DDBJ databases">
        <title>Bifidobacterium adolescentis complete genome sequence.</title>
        <authorList>
            <person name="Suzuki T."/>
            <person name="Tsuda Y."/>
            <person name="Kanou N."/>
            <person name="Inoue T."/>
            <person name="Kumazaki K."/>
            <person name="Nagano S."/>
            <person name="Hirai S."/>
            <person name="Tanaka K."/>
            <person name="Watanabe K."/>
        </authorList>
    </citation>
    <scope>NUCLEOTIDE SEQUENCE [LARGE SCALE GENOMIC DNA]</scope>
    <source>
        <strain evidence="2">ATCC 15703 / DSM 20083 / NCTC 11814 / E194a</strain>
    </source>
</reference>
<dbReference type="HOGENOM" id="CLU_2354143_0_0_11"/>
<evidence type="ECO:0000313" key="2">
    <source>
        <dbReference type="Proteomes" id="UP000008702"/>
    </source>
</evidence>
<dbReference type="Proteomes" id="UP000008702">
    <property type="component" value="Chromosome"/>
</dbReference>
<proteinExistence type="predicted"/>
<dbReference type="EMBL" id="AP009256">
    <property type="protein sequence ID" value="BAF40056.1"/>
    <property type="molecule type" value="Genomic_DNA"/>
</dbReference>
<accession>A1A2X3</accession>
<dbReference type="KEGG" id="bad:BAD_1275"/>